<evidence type="ECO:0000256" key="4">
    <source>
        <dbReference type="ARBA" id="ARBA00022833"/>
    </source>
</evidence>
<sequence>GVLIVGSGSLTHNLYDVRWGDPNASGYAREFTDWVRAKVQDGDHQQLISALEEAPHATRAHPTTEHFLPLLVAAGAAGERQPGVLIDGGIEHGVLAMDAFVFRHSA</sequence>
<dbReference type="AlphaFoldDB" id="A0A352IMV5"/>
<evidence type="ECO:0000313" key="7">
    <source>
        <dbReference type="EMBL" id="HBC32788.1"/>
    </source>
</evidence>
<dbReference type="Pfam" id="PF02900">
    <property type="entry name" value="LigB"/>
    <property type="match status" value="1"/>
</dbReference>
<dbReference type="EMBL" id="DNNA01000007">
    <property type="protein sequence ID" value="HBC32788.1"/>
    <property type="molecule type" value="Genomic_DNA"/>
</dbReference>
<dbReference type="PANTHER" id="PTHR30096">
    <property type="entry name" value="4,5-DOPA DIOXYGENASE EXTRADIOL-LIKE PROTEIN"/>
    <property type="match status" value="1"/>
</dbReference>
<evidence type="ECO:0000256" key="5">
    <source>
        <dbReference type="ARBA" id="ARBA00023002"/>
    </source>
</evidence>
<keyword evidence="4" id="KW-0862">Zinc</keyword>
<reference evidence="7 8" key="1">
    <citation type="journal article" date="2018" name="Nat. Biotechnol.">
        <title>A standardized bacterial taxonomy based on genome phylogeny substantially revises the tree of life.</title>
        <authorList>
            <person name="Parks D.H."/>
            <person name="Chuvochina M."/>
            <person name="Waite D.W."/>
            <person name="Rinke C."/>
            <person name="Skarshewski A."/>
            <person name="Chaumeil P.A."/>
            <person name="Hugenholtz P."/>
        </authorList>
    </citation>
    <scope>NUCLEOTIDE SEQUENCE [LARGE SCALE GENOMIC DNA]</scope>
    <source>
        <strain evidence="7">UBA9380</strain>
    </source>
</reference>
<gene>
    <name evidence="7" type="ORF">DC045_00350</name>
</gene>
<evidence type="ECO:0000256" key="1">
    <source>
        <dbReference type="ARBA" id="ARBA00001947"/>
    </source>
</evidence>
<keyword evidence="7" id="KW-0223">Dioxygenase</keyword>
<feature type="non-terminal residue" evidence="7">
    <location>
        <position position="1"/>
    </location>
</feature>
<accession>A0A352IMV5</accession>
<dbReference type="GO" id="GO:0016702">
    <property type="term" value="F:oxidoreductase activity, acting on single donors with incorporation of molecular oxygen, incorporation of two atoms of oxygen"/>
    <property type="evidence" value="ECO:0007669"/>
    <property type="project" value="UniProtKB-ARBA"/>
</dbReference>
<keyword evidence="3" id="KW-0479">Metal-binding</keyword>
<comment type="similarity">
    <text evidence="2">Belongs to the DODA-type extradiol aromatic ring-opening dioxygenase family.</text>
</comment>
<evidence type="ECO:0000259" key="6">
    <source>
        <dbReference type="Pfam" id="PF02900"/>
    </source>
</evidence>
<keyword evidence="5" id="KW-0560">Oxidoreductase</keyword>
<dbReference type="CDD" id="cd07363">
    <property type="entry name" value="45_DOPA_Dioxygenase"/>
    <property type="match status" value="1"/>
</dbReference>
<dbReference type="SUPFAM" id="SSF53213">
    <property type="entry name" value="LigB-like"/>
    <property type="match status" value="1"/>
</dbReference>
<dbReference type="Gene3D" id="3.40.830.10">
    <property type="entry name" value="LigB-like"/>
    <property type="match status" value="1"/>
</dbReference>
<feature type="domain" description="Extradiol ring-cleavage dioxygenase class III enzyme subunit B" evidence="6">
    <location>
        <begin position="2"/>
        <end position="80"/>
    </location>
</feature>
<organism evidence="7 8">
    <name type="scientific">Marinobacter adhaerens</name>
    <dbReference type="NCBI Taxonomy" id="1033846"/>
    <lineage>
        <taxon>Bacteria</taxon>
        <taxon>Pseudomonadati</taxon>
        <taxon>Pseudomonadota</taxon>
        <taxon>Gammaproteobacteria</taxon>
        <taxon>Pseudomonadales</taxon>
        <taxon>Marinobacteraceae</taxon>
        <taxon>Marinobacter</taxon>
    </lineage>
</organism>
<dbReference type="GO" id="GO:0008198">
    <property type="term" value="F:ferrous iron binding"/>
    <property type="evidence" value="ECO:0007669"/>
    <property type="project" value="InterPro"/>
</dbReference>
<dbReference type="PANTHER" id="PTHR30096:SF0">
    <property type="entry name" value="4,5-DOPA DIOXYGENASE EXTRADIOL-LIKE PROTEIN"/>
    <property type="match status" value="1"/>
</dbReference>
<dbReference type="InterPro" id="IPR014436">
    <property type="entry name" value="Extradiol_dOase_DODA"/>
</dbReference>
<comment type="caution">
    <text evidence="7">The sequence shown here is derived from an EMBL/GenBank/DDBJ whole genome shotgun (WGS) entry which is preliminary data.</text>
</comment>
<evidence type="ECO:0000313" key="8">
    <source>
        <dbReference type="Proteomes" id="UP000263489"/>
    </source>
</evidence>
<dbReference type="Proteomes" id="UP000263489">
    <property type="component" value="Unassembled WGS sequence"/>
</dbReference>
<proteinExistence type="inferred from homology"/>
<evidence type="ECO:0000256" key="3">
    <source>
        <dbReference type="ARBA" id="ARBA00022723"/>
    </source>
</evidence>
<dbReference type="InterPro" id="IPR004183">
    <property type="entry name" value="Xdiol_dOase_suB"/>
</dbReference>
<dbReference type="GO" id="GO:0008270">
    <property type="term" value="F:zinc ion binding"/>
    <property type="evidence" value="ECO:0007669"/>
    <property type="project" value="InterPro"/>
</dbReference>
<name>A0A352IMV5_9GAMM</name>
<protein>
    <submittedName>
        <fullName evidence="7">Dioxygenase</fullName>
    </submittedName>
</protein>
<comment type="cofactor">
    <cofactor evidence="1">
        <name>Zn(2+)</name>
        <dbReference type="ChEBI" id="CHEBI:29105"/>
    </cofactor>
</comment>
<evidence type="ECO:0000256" key="2">
    <source>
        <dbReference type="ARBA" id="ARBA00007581"/>
    </source>
</evidence>